<accession>A0A7I7MEK6</accession>
<dbReference type="EMBL" id="AP022574">
    <property type="protein sequence ID" value="BBX69799.1"/>
    <property type="molecule type" value="Genomic_DNA"/>
</dbReference>
<dbReference type="RefSeq" id="WP_163723201.1">
    <property type="nucleotide sequence ID" value="NZ_AP022574.1"/>
</dbReference>
<evidence type="ECO:0000313" key="1">
    <source>
        <dbReference type="EMBL" id="BBX69799.1"/>
    </source>
</evidence>
<dbReference type="Gene3D" id="3.80.30.30">
    <property type="match status" value="1"/>
</dbReference>
<dbReference type="Proteomes" id="UP000466514">
    <property type="component" value="Chromosome"/>
</dbReference>
<sequence>MAPPACAMPIPQWRNAYGDLLRTVADATADIPDLDLTVERITHRFTAASRDVLTSWYPRTKLGMDEAARTRKYGKYGAAKYVYPKHTMAELRSWFDTELAATLPAARALYWS</sequence>
<name>A0A7I7MEK6_9MYCO</name>
<proteinExistence type="predicted"/>
<dbReference type="InterPro" id="IPR049539">
    <property type="entry name" value="SPL"/>
</dbReference>
<protein>
    <submittedName>
        <fullName evidence="1">Uncharacterized protein</fullName>
    </submittedName>
</protein>
<reference evidence="1 2" key="1">
    <citation type="journal article" date="2019" name="Emerg. Microbes Infect.">
        <title>Comprehensive subspecies identification of 175 nontuberculous mycobacteria species based on 7547 genomic profiles.</title>
        <authorList>
            <person name="Matsumoto Y."/>
            <person name="Kinjo T."/>
            <person name="Motooka D."/>
            <person name="Nabeya D."/>
            <person name="Jung N."/>
            <person name="Uechi K."/>
            <person name="Horii T."/>
            <person name="Iida T."/>
            <person name="Fujita J."/>
            <person name="Nakamura S."/>
        </authorList>
    </citation>
    <scope>NUCLEOTIDE SEQUENCE [LARGE SCALE GENOMIC DNA]</scope>
    <source>
        <strain evidence="1 2">JCM 13323</strain>
    </source>
</reference>
<dbReference type="Pfam" id="PF20903">
    <property type="entry name" value="SPL"/>
    <property type="match status" value="1"/>
</dbReference>
<dbReference type="AlphaFoldDB" id="A0A7I7MEK6"/>
<dbReference type="KEGG" id="mpsc:MPSYJ_32600"/>
<gene>
    <name evidence="1" type="ORF">MPSYJ_32600</name>
</gene>
<organism evidence="1 2">
    <name type="scientific">Mycolicibacterium psychrotolerans</name>
    <dbReference type="NCBI Taxonomy" id="216929"/>
    <lineage>
        <taxon>Bacteria</taxon>
        <taxon>Bacillati</taxon>
        <taxon>Actinomycetota</taxon>
        <taxon>Actinomycetes</taxon>
        <taxon>Mycobacteriales</taxon>
        <taxon>Mycobacteriaceae</taxon>
        <taxon>Mycolicibacterium</taxon>
    </lineage>
</organism>
<evidence type="ECO:0000313" key="2">
    <source>
        <dbReference type="Proteomes" id="UP000466514"/>
    </source>
</evidence>
<keyword evidence="2" id="KW-1185">Reference proteome</keyword>